<evidence type="ECO:0000256" key="1">
    <source>
        <dbReference type="ARBA" id="ARBA00009005"/>
    </source>
</evidence>
<reference evidence="3" key="1">
    <citation type="journal article" date="2023" name="Mol. Phylogenet. Evol.">
        <title>Genome-scale phylogeny and comparative genomics of the fungal order Sordariales.</title>
        <authorList>
            <person name="Hensen N."/>
            <person name="Bonometti L."/>
            <person name="Westerberg I."/>
            <person name="Brannstrom I.O."/>
            <person name="Guillou S."/>
            <person name="Cros-Aarteil S."/>
            <person name="Calhoun S."/>
            <person name="Haridas S."/>
            <person name="Kuo A."/>
            <person name="Mondo S."/>
            <person name="Pangilinan J."/>
            <person name="Riley R."/>
            <person name="LaButti K."/>
            <person name="Andreopoulos B."/>
            <person name="Lipzen A."/>
            <person name="Chen C."/>
            <person name="Yan M."/>
            <person name="Daum C."/>
            <person name="Ng V."/>
            <person name="Clum A."/>
            <person name="Steindorff A."/>
            <person name="Ohm R.A."/>
            <person name="Martin F."/>
            <person name="Silar P."/>
            <person name="Natvig D.O."/>
            <person name="Lalanne C."/>
            <person name="Gautier V."/>
            <person name="Ament-Velasquez S.L."/>
            <person name="Kruys A."/>
            <person name="Hutchinson M.I."/>
            <person name="Powell A.J."/>
            <person name="Barry K."/>
            <person name="Miller A.N."/>
            <person name="Grigoriev I.V."/>
            <person name="Debuchy R."/>
            <person name="Gladieux P."/>
            <person name="Hiltunen Thoren M."/>
            <person name="Johannesson H."/>
        </authorList>
    </citation>
    <scope>NUCLEOTIDE SEQUENCE</scope>
    <source>
        <strain evidence="3">CBS 955.72</strain>
    </source>
</reference>
<dbReference type="PANTHER" id="PTHR48104:SF30">
    <property type="entry name" value="METACASPASE-1"/>
    <property type="match status" value="1"/>
</dbReference>
<proteinExistence type="inferred from homology"/>
<evidence type="ECO:0000313" key="3">
    <source>
        <dbReference type="EMBL" id="KAK3342028.1"/>
    </source>
</evidence>
<dbReference type="InterPro" id="IPR011600">
    <property type="entry name" value="Pept_C14_caspase"/>
</dbReference>
<comment type="caution">
    <text evidence="3">The sequence shown here is derived from an EMBL/GenBank/DDBJ whole genome shotgun (WGS) entry which is preliminary data.</text>
</comment>
<keyword evidence="4" id="KW-1185">Reference proteome</keyword>
<evidence type="ECO:0000259" key="2">
    <source>
        <dbReference type="Pfam" id="PF00656"/>
    </source>
</evidence>
<organism evidence="3 4">
    <name type="scientific">Lasiosphaeria hispida</name>
    <dbReference type="NCBI Taxonomy" id="260671"/>
    <lineage>
        <taxon>Eukaryota</taxon>
        <taxon>Fungi</taxon>
        <taxon>Dikarya</taxon>
        <taxon>Ascomycota</taxon>
        <taxon>Pezizomycotina</taxon>
        <taxon>Sordariomycetes</taxon>
        <taxon>Sordariomycetidae</taxon>
        <taxon>Sordariales</taxon>
        <taxon>Lasiosphaeriaceae</taxon>
        <taxon>Lasiosphaeria</taxon>
    </lineage>
</organism>
<dbReference type="EMBL" id="JAUIQD010000008">
    <property type="protein sequence ID" value="KAK3342028.1"/>
    <property type="molecule type" value="Genomic_DNA"/>
</dbReference>
<dbReference type="Proteomes" id="UP001275084">
    <property type="component" value="Unassembled WGS sequence"/>
</dbReference>
<dbReference type="AlphaFoldDB" id="A0AAJ0H7F5"/>
<sequence>MADEAGVVPVHWAILIGIDFYVQDRCLQGSVRDVQTVKEYLEAGPTPVDIIMLTAATPADPSSCRPIEEPAFWPTYDNIIEKLQRVLKKAKRGDFVYIHYSGHGTRRKDQKSIHSAGNLAFVLFEDNEYGSSYLMGKVLASCLRKMVEQGLLVTLVLDCCYSGSVLRADRVKGSGIRSIDYNLAVETASPQDPDLFGSDGTLRDAQIPLEQWLINPNGYTILAACGPHESAWELEIEGAKRGGLSYFLIEALSALRKRGVELTHQSLYQHLRIRFHASWPRQTPMRYGNKNFSFFGKLGIAPSTAFTPVYRADNGRLCLGAGEAHGVHKGDEYVVYPFNTPEDVVSRTSGTSVLLRVETVRCLTSDLVRVEEAPPAPSPVERIETGWKAKPVTCLSPHKVSVRLSASASSQLSWTEAEKQQRFLHLCTDGEDTEPCIFYVALNEHKEYEIQDGSPETIVGLPTIPLDMPRASDRIMNVLQHLAMFKFFEGVENRTPNPSFEDSFSLISIDGAGSSGVFDVRHGDKWGFRVENLGDRPLYLAIFNFKPSWQVTNLVSQAGGGDCIVVQPKGKDGTGEKEIRLRMHVPEPLRSRGEKRCEDIVKVFITSKQTSFPAMVLPEISLHAETLSRAARGSDDRLSEFLWKLATPFRYTTFRNQDQVQEDWASRNFIICTAMEVK</sequence>
<name>A0AAJ0H7F5_9PEZI</name>
<dbReference type="Gene3D" id="3.40.50.1460">
    <property type="match status" value="1"/>
</dbReference>
<evidence type="ECO:0000313" key="4">
    <source>
        <dbReference type="Proteomes" id="UP001275084"/>
    </source>
</evidence>
<feature type="domain" description="Peptidase C14 caspase" evidence="2">
    <location>
        <begin position="11"/>
        <end position="286"/>
    </location>
</feature>
<gene>
    <name evidence="3" type="ORF">B0T25DRAFT_559818</name>
</gene>
<dbReference type="GO" id="GO:0004197">
    <property type="term" value="F:cysteine-type endopeptidase activity"/>
    <property type="evidence" value="ECO:0007669"/>
    <property type="project" value="InterPro"/>
</dbReference>
<dbReference type="Pfam" id="PF00656">
    <property type="entry name" value="Peptidase_C14"/>
    <property type="match status" value="1"/>
</dbReference>
<comment type="similarity">
    <text evidence="1">Belongs to the peptidase C14B family.</text>
</comment>
<dbReference type="PANTHER" id="PTHR48104">
    <property type="entry name" value="METACASPASE-4"/>
    <property type="match status" value="1"/>
</dbReference>
<dbReference type="GO" id="GO:0005737">
    <property type="term" value="C:cytoplasm"/>
    <property type="evidence" value="ECO:0007669"/>
    <property type="project" value="TreeGrafter"/>
</dbReference>
<protein>
    <submittedName>
        <fullName evidence="3">Caspase domain-containing protein</fullName>
    </submittedName>
</protein>
<dbReference type="InterPro" id="IPR050452">
    <property type="entry name" value="Metacaspase"/>
</dbReference>
<dbReference type="GO" id="GO:0006508">
    <property type="term" value="P:proteolysis"/>
    <property type="evidence" value="ECO:0007669"/>
    <property type="project" value="InterPro"/>
</dbReference>
<accession>A0AAJ0H7F5</accession>
<reference evidence="3" key="2">
    <citation type="submission" date="2023-06" db="EMBL/GenBank/DDBJ databases">
        <authorList>
            <consortium name="Lawrence Berkeley National Laboratory"/>
            <person name="Haridas S."/>
            <person name="Hensen N."/>
            <person name="Bonometti L."/>
            <person name="Westerberg I."/>
            <person name="Brannstrom I.O."/>
            <person name="Guillou S."/>
            <person name="Cros-Aarteil S."/>
            <person name="Calhoun S."/>
            <person name="Kuo A."/>
            <person name="Mondo S."/>
            <person name="Pangilinan J."/>
            <person name="Riley R."/>
            <person name="Labutti K."/>
            <person name="Andreopoulos B."/>
            <person name="Lipzen A."/>
            <person name="Chen C."/>
            <person name="Yanf M."/>
            <person name="Daum C."/>
            <person name="Ng V."/>
            <person name="Clum A."/>
            <person name="Steindorff A."/>
            <person name="Ohm R."/>
            <person name="Martin F."/>
            <person name="Silar P."/>
            <person name="Natvig D."/>
            <person name="Lalanne C."/>
            <person name="Gautier V."/>
            <person name="Ament-Velasquez S.L."/>
            <person name="Kruys A."/>
            <person name="Hutchinson M.I."/>
            <person name="Powell A.J."/>
            <person name="Barry K."/>
            <person name="Miller A.N."/>
            <person name="Grigoriev I.V."/>
            <person name="Debuchy R."/>
            <person name="Gladieux P."/>
            <person name="Thoren M.H."/>
            <person name="Johannesson H."/>
        </authorList>
    </citation>
    <scope>NUCLEOTIDE SEQUENCE</scope>
    <source>
        <strain evidence="3">CBS 955.72</strain>
    </source>
</reference>